<proteinExistence type="predicted"/>
<keyword evidence="6" id="KW-1185">Reference proteome</keyword>
<evidence type="ECO:0000256" key="3">
    <source>
        <dbReference type="ARBA" id="ARBA00023136"/>
    </source>
</evidence>
<dbReference type="GO" id="GO:0016020">
    <property type="term" value="C:membrane"/>
    <property type="evidence" value="ECO:0007669"/>
    <property type="project" value="InterPro"/>
</dbReference>
<gene>
    <name evidence="5" type="ORF">BC938DRAFT_475627</name>
</gene>
<accession>A0A433PRG8</accession>
<dbReference type="AlphaFoldDB" id="A0A433PRG8"/>
<dbReference type="Proteomes" id="UP000274822">
    <property type="component" value="Unassembled WGS sequence"/>
</dbReference>
<organism evidence="5 6">
    <name type="scientific">Jimgerdemannia flammicorona</name>
    <dbReference type="NCBI Taxonomy" id="994334"/>
    <lineage>
        <taxon>Eukaryota</taxon>
        <taxon>Fungi</taxon>
        <taxon>Fungi incertae sedis</taxon>
        <taxon>Mucoromycota</taxon>
        <taxon>Mucoromycotina</taxon>
        <taxon>Endogonomycetes</taxon>
        <taxon>Endogonales</taxon>
        <taxon>Endogonaceae</taxon>
        <taxon>Jimgerdemannia</taxon>
    </lineage>
</organism>
<keyword evidence="2 4" id="KW-1133">Transmembrane helix</keyword>
<evidence type="ECO:0000256" key="4">
    <source>
        <dbReference type="SAM" id="Phobius"/>
    </source>
</evidence>
<evidence type="ECO:0000256" key="1">
    <source>
        <dbReference type="ARBA" id="ARBA00022692"/>
    </source>
</evidence>
<reference evidence="5 6" key="1">
    <citation type="journal article" date="2018" name="New Phytol.">
        <title>Phylogenomics of Endogonaceae and evolution of mycorrhizas within Mucoromycota.</title>
        <authorList>
            <person name="Chang Y."/>
            <person name="Desiro A."/>
            <person name="Na H."/>
            <person name="Sandor L."/>
            <person name="Lipzen A."/>
            <person name="Clum A."/>
            <person name="Barry K."/>
            <person name="Grigoriev I.V."/>
            <person name="Martin F.M."/>
            <person name="Stajich J.E."/>
            <person name="Smith M.E."/>
            <person name="Bonito G."/>
            <person name="Spatafora J.W."/>
        </authorList>
    </citation>
    <scope>NUCLEOTIDE SEQUENCE [LARGE SCALE GENOMIC DNA]</scope>
    <source>
        <strain evidence="5 6">AD002</strain>
    </source>
</reference>
<feature type="transmembrane region" description="Helical" evidence="4">
    <location>
        <begin position="121"/>
        <end position="143"/>
    </location>
</feature>
<dbReference type="InterPro" id="IPR036640">
    <property type="entry name" value="ABC1_TM_sf"/>
</dbReference>
<dbReference type="EMBL" id="RBNJ01021212">
    <property type="protein sequence ID" value="RUS20138.1"/>
    <property type="molecule type" value="Genomic_DNA"/>
</dbReference>
<sequence length="144" mass="16992">MISVVVVISAITPELLRFYSSVYQTNLLEYERLDRTHDSFTAEIWRLSYDTCRQHCILIFHGRFMLSGIFLSHRWHQLKRINSITRSPVLFQFTETPIGISTIRAHSEEDRFTKEILVRSIFYGCAIAGCWWYVLYPTLLLLVL</sequence>
<name>A0A433PRG8_9FUNG</name>
<evidence type="ECO:0000313" key="5">
    <source>
        <dbReference type="EMBL" id="RUS20138.1"/>
    </source>
</evidence>
<evidence type="ECO:0000256" key="2">
    <source>
        <dbReference type="ARBA" id="ARBA00022989"/>
    </source>
</evidence>
<comment type="caution">
    <text evidence="5">The sequence shown here is derived from an EMBL/GenBank/DDBJ whole genome shotgun (WGS) entry which is preliminary data.</text>
</comment>
<keyword evidence="1 4" id="KW-0812">Transmembrane</keyword>
<protein>
    <submittedName>
        <fullName evidence="5">Uncharacterized protein</fullName>
    </submittedName>
</protein>
<dbReference type="GO" id="GO:0005524">
    <property type="term" value="F:ATP binding"/>
    <property type="evidence" value="ECO:0007669"/>
    <property type="project" value="InterPro"/>
</dbReference>
<evidence type="ECO:0000313" key="6">
    <source>
        <dbReference type="Proteomes" id="UP000274822"/>
    </source>
</evidence>
<dbReference type="SUPFAM" id="SSF90123">
    <property type="entry name" value="ABC transporter transmembrane region"/>
    <property type="match status" value="1"/>
</dbReference>
<keyword evidence="3 4" id="KW-0472">Membrane</keyword>